<dbReference type="Proteomes" id="UP000314986">
    <property type="component" value="Unassembled WGS sequence"/>
</dbReference>
<dbReference type="GO" id="GO:0008194">
    <property type="term" value="F:UDP-glycosyltransferase activity"/>
    <property type="evidence" value="ECO:0007669"/>
    <property type="project" value="InterPro"/>
</dbReference>
<dbReference type="OMA" id="CSSSWIN"/>
<accession>A0A4W3GR70</accession>
<reference evidence="2" key="4">
    <citation type="submission" date="2025-08" db="UniProtKB">
        <authorList>
            <consortium name="Ensembl"/>
        </authorList>
    </citation>
    <scope>IDENTIFICATION</scope>
</reference>
<reference evidence="3" key="2">
    <citation type="journal article" date="2007" name="PLoS Biol.">
        <title>Survey sequencing and comparative analysis of the elephant shark (Callorhinchus milii) genome.</title>
        <authorList>
            <person name="Venkatesh B."/>
            <person name="Kirkness E.F."/>
            <person name="Loh Y.H."/>
            <person name="Halpern A.L."/>
            <person name="Lee A.P."/>
            <person name="Johnson J."/>
            <person name="Dandona N."/>
            <person name="Viswanathan L.D."/>
            <person name="Tay A."/>
            <person name="Venter J.C."/>
            <person name="Strausberg R.L."/>
            <person name="Brenner S."/>
        </authorList>
    </citation>
    <scope>NUCLEOTIDE SEQUENCE [LARGE SCALE GENOMIC DNA]</scope>
</reference>
<dbReference type="Pfam" id="PF00201">
    <property type="entry name" value="UDPGT"/>
    <property type="match status" value="1"/>
</dbReference>
<dbReference type="Gene3D" id="3.40.50.2000">
    <property type="entry name" value="Glycogen Phosphorylase B"/>
    <property type="match status" value="1"/>
</dbReference>
<dbReference type="AlphaFoldDB" id="A0A4W3GR70"/>
<dbReference type="InterPro" id="IPR002213">
    <property type="entry name" value="UDP_glucos_trans"/>
</dbReference>
<organism evidence="2 3">
    <name type="scientific">Callorhinchus milii</name>
    <name type="common">Ghost shark</name>
    <dbReference type="NCBI Taxonomy" id="7868"/>
    <lineage>
        <taxon>Eukaryota</taxon>
        <taxon>Metazoa</taxon>
        <taxon>Chordata</taxon>
        <taxon>Craniata</taxon>
        <taxon>Vertebrata</taxon>
        <taxon>Chondrichthyes</taxon>
        <taxon>Holocephali</taxon>
        <taxon>Chimaeriformes</taxon>
        <taxon>Callorhinchidae</taxon>
        <taxon>Callorhinchus</taxon>
    </lineage>
</organism>
<evidence type="ECO:0000313" key="3">
    <source>
        <dbReference type="Proteomes" id="UP000314986"/>
    </source>
</evidence>
<dbReference type="InParanoid" id="A0A4W3GR70"/>
<reference evidence="3" key="3">
    <citation type="journal article" date="2014" name="Nature">
        <title>Elephant shark genome provides unique insights into gnathostome evolution.</title>
        <authorList>
            <consortium name="International Elephant Shark Genome Sequencing Consortium"/>
            <person name="Venkatesh B."/>
            <person name="Lee A.P."/>
            <person name="Ravi V."/>
            <person name="Maurya A.K."/>
            <person name="Lian M.M."/>
            <person name="Swann J.B."/>
            <person name="Ohta Y."/>
            <person name="Flajnik M.F."/>
            <person name="Sutoh Y."/>
            <person name="Kasahara M."/>
            <person name="Hoon S."/>
            <person name="Gangu V."/>
            <person name="Roy S.W."/>
            <person name="Irimia M."/>
            <person name="Korzh V."/>
            <person name="Kondrychyn I."/>
            <person name="Lim Z.W."/>
            <person name="Tay B.H."/>
            <person name="Tohari S."/>
            <person name="Kong K.W."/>
            <person name="Ho S."/>
            <person name="Lorente-Galdos B."/>
            <person name="Quilez J."/>
            <person name="Marques-Bonet T."/>
            <person name="Raney B.J."/>
            <person name="Ingham P.W."/>
            <person name="Tay A."/>
            <person name="Hillier L.W."/>
            <person name="Minx P."/>
            <person name="Boehm T."/>
            <person name="Wilson R.K."/>
            <person name="Brenner S."/>
            <person name="Warren W.C."/>
        </authorList>
    </citation>
    <scope>NUCLEOTIDE SEQUENCE [LARGE SCALE GENOMIC DNA]</scope>
</reference>
<sequence>CYSGTMAMEKCLLKCIVVAMVLGVHMTTKARKILVVPVDGSHWINMKVLIEELVARGHQVMVLRSSTSWYIEEMSQMYRSLTIHSEKKLGMLENHEVVSRFVVRSLEIRKDGSTPLAFLQLIQEIRNLLTDTHSEVQTFISRIFEDLALLTHLEKIGFDLLLTDPFLPTGLMLAHRLKLPMVYNVRWFTVGTVSTSLTDRMSYRQRLRNAIQYFTGILLLC</sequence>
<keyword evidence="1" id="KW-0808">Transferase</keyword>
<reference evidence="3" key="1">
    <citation type="journal article" date="2006" name="Science">
        <title>Ancient noncoding elements conserved in the human genome.</title>
        <authorList>
            <person name="Venkatesh B."/>
            <person name="Kirkness E.F."/>
            <person name="Loh Y.H."/>
            <person name="Halpern A.L."/>
            <person name="Lee A.P."/>
            <person name="Johnson J."/>
            <person name="Dandona N."/>
            <person name="Viswanathan L.D."/>
            <person name="Tay A."/>
            <person name="Venter J.C."/>
            <person name="Strausberg R.L."/>
            <person name="Brenner S."/>
        </authorList>
    </citation>
    <scope>NUCLEOTIDE SEQUENCE [LARGE SCALE GENOMIC DNA]</scope>
</reference>
<dbReference type="GeneTree" id="ENSGT00940000165787"/>
<name>A0A4W3GR70_CALMI</name>
<protein>
    <submittedName>
        <fullName evidence="2">Uncharacterized protein</fullName>
    </submittedName>
</protein>
<proteinExistence type="predicted"/>
<evidence type="ECO:0000313" key="2">
    <source>
        <dbReference type="Ensembl" id="ENSCMIP00000005525.1"/>
    </source>
</evidence>
<evidence type="ECO:0000256" key="1">
    <source>
        <dbReference type="ARBA" id="ARBA00022679"/>
    </source>
</evidence>
<dbReference type="Ensembl" id="ENSCMIT00000005715.1">
    <property type="protein sequence ID" value="ENSCMIP00000005525.1"/>
    <property type="gene ID" value="ENSCMIG00000003204.1"/>
</dbReference>
<dbReference type="SUPFAM" id="SSF53756">
    <property type="entry name" value="UDP-Glycosyltransferase/glycogen phosphorylase"/>
    <property type="match status" value="1"/>
</dbReference>
<reference evidence="2" key="5">
    <citation type="submission" date="2025-09" db="UniProtKB">
        <authorList>
            <consortium name="Ensembl"/>
        </authorList>
    </citation>
    <scope>IDENTIFICATION</scope>
</reference>
<keyword evidence="3" id="KW-1185">Reference proteome</keyword>